<proteinExistence type="inferred from homology"/>
<dbReference type="InterPro" id="IPR000123">
    <property type="entry name" value="Reverse_transcriptase_msDNA"/>
</dbReference>
<keyword evidence="4" id="KW-0479">Metal-binding</keyword>
<dbReference type="AlphaFoldDB" id="A0A3Q9V5C4"/>
<dbReference type="PROSITE" id="PS50878">
    <property type="entry name" value="RT_POL"/>
    <property type="match status" value="1"/>
</dbReference>
<protein>
    <recommendedName>
        <fullName evidence="1">RNA-directed DNA polymerase</fullName>
        <ecNumber evidence="1">2.7.7.49</ecNumber>
    </recommendedName>
</protein>
<dbReference type="GO" id="GO:0046872">
    <property type="term" value="F:metal ion binding"/>
    <property type="evidence" value="ECO:0007669"/>
    <property type="project" value="UniProtKB-KW"/>
</dbReference>
<dbReference type="Proteomes" id="UP000256585">
    <property type="component" value="Chromosome"/>
</dbReference>
<dbReference type="PRINTS" id="PR00866">
    <property type="entry name" value="RNADNAPOLMS"/>
</dbReference>
<evidence type="ECO:0000256" key="9">
    <source>
        <dbReference type="ARBA" id="ARBA00048173"/>
    </source>
</evidence>
<dbReference type="GO" id="GO:0003964">
    <property type="term" value="F:RNA-directed DNA polymerase activity"/>
    <property type="evidence" value="ECO:0007669"/>
    <property type="project" value="UniProtKB-KW"/>
</dbReference>
<comment type="catalytic activity">
    <reaction evidence="9">
        <text>DNA(n) + a 2'-deoxyribonucleoside 5'-triphosphate = DNA(n+1) + diphosphate</text>
        <dbReference type="Rhea" id="RHEA:22508"/>
        <dbReference type="Rhea" id="RHEA-COMP:17339"/>
        <dbReference type="Rhea" id="RHEA-COMP:17340"/>
        <dbReference type="ChEBI" id="CHEBI:33019"/>
        <dbReference type="ChEBI" id="CHEBI:61560"/>
        <dbReference type="ChEBI" id="CHEBI:173112"/>
        <dbReference type="EC" id="2.7.7.49"/>
    </reaction>
</comment>
<evidence type="ECO:0000256" key="4">
    <source>
        <dbReference type="ARBA" id="ARBA00022723"/>
    </source>
</evidence>
<evidence type="ECO:0000256" key="6">
    <source>
        <dbReference type="ARBA" id="ARBA00022918"/>
    </source>
</evidence>
<dbReference type="GO" id="GO:0051607">
    <property type="term" value="P:defense response to virus"/>
    <property type="evidence" value="ECO:0007669"/>
    <property type="project" value="UniProtKB-KW"/>
</dbReference>
<evidence type="ECO:0000313" key="11">
    <source>
        <dbReference type="EMBL" id="AZZ65451.1"/>
    </source>
</evidence>
<evidence type="ECO:0000259" key="10">
    <source>
        <dbReference type="PROSITE" id="PS50878"/>
    </source>
</evidence>
<evidence type="ECO:0000256" key="8">
    <source>
        <dbReference type="ARBA" id="ARBA00034120"/>
    </source>
</evidence>
<gene>
    <name evidence="11" type="ORF">DMC14_001445</name>
</gene>
<evidence type="ECO:0000256" key="5">
    <source>
        <dbReference type="ARBA" id="ARBA00022842"/>
    </source>
</evidence>
<evidence type="ECO:0000313" key="12">
    <source>
        <dbReference type="Proteomes" id="UP000256585"/>
    </source>
</evidence>
<dbReference type="PANTHER" id="PTHR34047">
    <property type="entry name" value="NUCLEAR INTRON MATURASE 1, MITOCHONDRIAL-RELATED"/>
    <property type="match status" value="1"/>
</dbReference>
<keyword evidence="5" id="KW-0460">Magnesium</keyword>
<keyword evidence="7" id="KW-0051">Antiviral defense</keyword>
<dbReference type="Pfam" id="PF00078">
    <property type="entry name" value="RVT_1"/>
    <property type="match status" value="1"/>
</dbReference>
<comment type="similarity">
    <text evidence="8">Belongs to the bacterial reverse transcriptase family.</text>
</comment>
<dbReference type="OrthoDB" id="9780724at2"/>
<keyword evidence="3" id="KW-0548">Nucleotidyltransferase</keyword>
<feature type="domain" description="Reverse transcriptase" evidence="10">
    <location>
        <begin position="1"/>
        <end position="271"/>
    </location>
</feature>
<dbReference type="InterPro" id="IPR051083">
    <property type="entry name" value="GrpII_Intron_Splice-Mob/Def"/>
</dbReference>
<dbReference type="KEGG" id="mphc:DMC14_001445"/>
<dbReference type="EC" id="2.7.7.49" evidence="1"/>
<keyword evidence="6 11" id="KW-0695">RNA-directed DNA polymerase</keyword>
<evidence type="ECO:0000256" key="1">
    <source>
        <dbReference type="ARBA" id="ARBA00012493"/>
    </source>
</evidence>
<dbReference type="InterPro" id="IPR043502">
    <property type="entry name" value="DNA/RNA_pol_sf"/>
</dbReference>
<dbReference type="EMBL" id="CP033058">
    <property type="protein sequence ID" value="AZZ65451.1"/>
    <property type="molecule type" value="Genomic_DNA"/>
</dbReference>
<dbReference type="InterPro" id="IPR000477">
    <property type="entry name" value="RT_dom"/>
</dbReference>
<dbReference type="GO" id="GO:0003723">
    <property type="term" value="F:RNA binding"/>
    <property type="evidence" value="ECO:0007669"/>
    <property type="project" value="InterPro"/>
</dbReference>
<sequence>MSSKYKGNSSRFFIMKKFEEIKKVEDLAKALNITINKLYYFSNNSNKPNKLYTQFTITKKLGGERTINAPKKELKKALNKLFIILKNRHLNYTKEKKIKDKISFGFKKNNGIIDNAKNHRNKKYVLNVDIKNFFDSFHFGRICGFFMKSKEFKINSKNNDTVKKISILISNLLCYKQCLPQGSPCSPILSNLIFRTIDYEILKLSKKYKLKYTRYADDMTFSTNDNNFLNSYENFISELNECINKNGFKINDKKTQIEFYKSRQRVTGLVVNQKLSVRREFYKNTKSMALNFYRNGYFKINDKIGKLNQLEGRFSFINQIDKFNNIESNKYENKNKDFYYVLNSREKQYKLFLFYKFFYNPSKPIIITEGKTDILYIKAALKKFYEKYPNIIQKNLNGTFSYKVKFLAKENKQFSNYKERLDKNFQQIEIILKDVIENIDDKKLEDIIQYVIDSIEKIKEIFKSKIVANKTSFEKIKLKLNYFWEEIVNKKTSKELNEIWNEIINIYKNIKITNLKKVNKFLYFFKYWFFRGF</sequence>
<keyword evidence="12" id="KW-1185">Reference proteome</keyword>
<evidence type="ECO:0000256" key="2">
    <source>
        <dbReference type="ARBA" id="ARBA00022679"/>
    </source>
</evidence>
<dbReference type="PANTHER" id="PTHR34047:SF7">
    <property type="entry name" value="RNA-DIRECTED DNA POLYMERASE"/>
    <property type="match status" value="1"/>
</dbReference>
<evidence type="ECO:0000256" key="7">
    <source>
        <dbReference type="ARBA" id="ARBA00023118"/>
    </source>
</evidence>
<accession>A0A3Q9V5C4</accession>
<dbReference type="SUPFAM" id="SSF56672">
    <property type="entry name" value="DNA/RNA polymerases"/>
    <property type="match status" value="1"/>
</dbReference>
<evidence type="ECO:0000256" key="3">
    <source>
        <dbReference type="ARBA" id="ARBA00022695"/>
    </source>
</evidence>
<organism evidence="11 12">
    <name type="scientific">Metamycoplasma phocicerebrale</name>
    <dbReference type="NCBI Taxonomy" id="142649"/>
    <lineage>
        <taxon>Bacteria</taxon>
        <taxon>Bacillati</taxon>
        <taxon>Mycoplasmatota</taxon>
        <taxon>Mycoplasmoidales</taxon>
        <taxon>Metamycoplasmataceae</taxon>
        <taxon>Metamycoplasma</taxon>
    </lineage>
</organism>
<dbReference type="CDD" id="cd03487">
    <property type="entry name" value="RT_Bac_retron_II"/>
    <property type="match status" value="1"/>
</dbReference>
<name>A0A3Q9V5C4_9BACT</name>
<reference evidence="11" key="1">
    <citation type="submission" date="2019-03" db="EMBL/GenBank/DDBJ databases">
        <title>Draft Sequence and Annotation of the Mycoplasma phocicerebrale Strain 1049T Genome.</title>
        <authorList>
            <person name="Frasca S.Jr."/>
            <person name="Kutish G.F."/>
            <person name="Castellanos Gell J."/>
            <person name="Michaels D.L."/>
            <person name="Brown D.R."/>
        </authorList>
    </citation>
    <scope>NUCLEOTIDE SEQUENCE</scope>
    <source>
        <strain evidence="11">1049</strain>
    </source>
</reference>
<keyword evidence="2" id="KW-0808">Transferase</keyword>